<keyword evidence="1 3" id="KW-0732">Signal</keyword>
<feature type="chain" id="PRO_5036920879" evidence="3">
    <location>
        <begin position="34"/>
        <end position="1304"/>
    </location>
</feature>
<feature type="region of interest" description="Disordered" evidence="2">
    <location>
        <begin position="530"/>
        <end position="550"/>
    </location>
</feature>
<dbReference type="Gene3D" id="2.60.40.650">
    <property type="match status" value="1"/>
</dbReference>
<protein>
    <submittedName>
        <fullName evidence="7">DUF4082 domain-containing protein</fullName>
    </submittedName>
</protein>
<dbReference type="Pfam" id="PF13205">
    <property type="entry name" value="Big_5"/>
    <property type="match status" value="2"/>
</dbReference>
<dbReference type="Pfam" id="PF13313">
    <property type="entry name" value="DUF4082"/>
    <property type="match status" value="3"/>
</dbReference>
<feature type="domain" description="SbsA Ig-like" evidence="4">
    <location>
        <begin position="790"/>
        <end position="890"/>
    </location>
</feature>
<dbReference type="EMBL" id="JAGFOA010000001">
    <property type="protein sequence ID" value="MBO3662606.1"/>
    <property type="molecule type" value="Genomic_DNA"/>
</dbReference>
<feature type="domain" description="DUF4082" evidence="5">
    <location>
        <begin position="910"/>
        <end position="1038"/>
    </location>
</feature>
<dbReference type="Pfam" id="PF17957">
    <property type="entry name" value="Big_7"/>
    <property type="match status" value="1"/>
</dbReference>
<evidence type="ECO:0000256" key="1">
    <source>
        <dbReference type="ARBA" id="ARBA00022729"/>
    </source>
</evidence>
<evidence type="ECO:0000259" key="6">
    <source>
        <dbReference type="Pfam" id="PF20254"/>
    </source>
</evidence>
<feature type="signal peptide" evidence="3">
    <location>
        <begin position="1"/>
        <end position="33"/>
    </location>
</feature>
<feature type="domain" description="SbsA Ig-like" evidence="4">
    <location>
        <begin position="1054"/>
        <end position="1145"/>
    </location>
</feature>
<feature type="domain" description="DUF4082" evidence="5">
    <location>
        <begin position="638"/>
        <end position="782"/>
    </location>
</feature>
<dbReference type="Gene3D" id="2.60.40.3710">
    <property type="match status" value="1"/>
</dbReference>
<dbReference type="InterPro" id="IPR025141">
    <property type="entry name" value="DUF4082"/>
</dbReference>
<evidence type="ECO:0000256" key="2">
    <source>
        <dbReference type="SAM" id="MobiDB-lite"/>
    </source>
</evidence>
<dbReference type="RefSeq" id="WP_208500262.1">
    <property type="nucleotide sequence ID" value="NZ_JAGFOA010000001.1"/>
</dbReference>
<comment type="caution">
    <text evidence="7">The sequence shown here is derived from an EMBL/GenBank/DDBJ whole genome shotgun (WGS) entry which is preliminary data.</text>
</comment>
<dbReference type="SUPFAM" id="SSF81296">
    <property type="entry name" value="E set domains"/>
    <property type="match status" value="1"/>
</dbReference>
<dbReference type="Pfam" id="PF20254">
    <property type="entry name" value="DMFA2_C"/>
    <property type="match status" value="1"/>
</dbReference>
<evidence type="ECO:0000259" key="5">
    <source>
        <dbReference type="Pfam" id="PF13313"/>
    </source>
</evidence>
<dbReference type="Proteomes" id="UP000680132">
    <property type="component" value="Unassembled WGS sequence"/>
</dbReference>
<dbReference type="InterPro" id="IPR046540">
    <property type="entry name" value="DMFA2_C"/>
</dbReference>
<name>A0A939QQ46_9MICO</name>
<organism evidence="7 8">
    <name type="scientific">Microbacterium stercoris</name>
    <dbReference type="NCBI Taxonomy" id="2820289"/>
    <lineage>
        <taxon>Bacteria</taxon>
        <taxon>Bacillati</taxon>
        <taxon>Actinomycetota</taxon>
        <taxon>Actinomycetes</taxon>
        <taxon>Micrococcales</taxon>
        <taxon>Microbacteriaceae</taxon>
        <taxon>Microbacterium</taxon>
    </lineage>
</organism>
<keyword evidence="8" id="KW-1185">Reference proteome</keyword>
<evidence type="ECO:0000313" key="8">
    <source>
        <dbReference type="Proteomes" id="UP000680132"/>
    </source>
</evidence>
<accession>A0A939QQ46</accession>
<evidence type="ECO:0000256" key="3">
    <source>
        <dbReference type="SAM" id="SignalP"/>
    </source>
</evidence>
<evidence type="ECO:0000259" key="4">
    <source>
        <dbReference type="Pfam" id="PF13205"/>
    </source>
</evidence>
<proteinExistence type="predicted"/>
<dbReference type="InterPro" id="IPR032812">
    <property type="entry name" value="SbsA_Ig"/>
</dbReference>
<gene>
    <name evidence="7" type="ORF">J5V96_03670</name>
</gene>
<feature type="domain" description="DUF4082" evidence="5">
    <location>
        <begin position="1160"/>
        <end position="1297"/>
    </location>
</feature>
<dbReference type="InterPro" id="IPR014756">
    <property type="entry name" value="Ig_E-set"/>
</dbReference>
<evidence type="ECO:0000313" key="7">
    <source>
        <dbReference type="EMBL" id="MBO3662606.1"/>
    </source>
</evidence>
<reference evidence="7" key="1">
    <citation type="submission" date="2021-03" db="EMBL/GenBank/DDBJ databases">
        <title>Microbacterium sp. nov., a novel actinobacterium isolated from cow dung.</title>
        <authorList>
            <person name="Zhang L."/>
        </authorList>
    </citation>
    <scope>NUCLEOTIDE SEQUENCE</scope>
    <source>
        <strain evidence="7">NEAU-LLB</strain>
    </source>
</reference>
<sequence length="1304" mass="135941">MSGSTGARGRAAAAALVLFVALGTVVLQTPAEAADGPCGPEGNPIACENAQRGDDPDVWDIEGAGDDDIQGYATDISVDAGQSIGFKIDTDALDYTITIYRTGWYQGDGAREIDTVTPTIDPDPQPECRRDELTDLYDCGDWRVSATWQVPDTAVSGVYIALLERDDTGGRSHITFVVRDDDSHSDILFQTSDTTWQAYNTYGGSSFYQGAMAGRAYELSYNRPFATRGVAAGRDFYFSAEYAMVRFLERNGYDVSYTTGVDSDRRGHLIRNHRVFTSTGHDEYWSGQQRANVEAARDAGVNLAFFSGNEMYWRVRWDGAAAGDPASYRILTSYKETWGNTKLDPSSEWTGTWRDPRFAAPTDGGGLPENALTGTAYMSNHSDLPVTVSAEEGRMRLWRDTGLEHLPDGGSAELAPHTIGYESNEDLDNGARPPGLIRLSTTTGDVPEYLQDFGNVVAPGTTTHHTTMYRAASGALVFSAGSVQWAWGLDQEHDGAGAPADARMQQATANLLADMDALPATLQDDLEAPEAPADTTAPTAVVTSPAAGSRVANGTAVTATGTASDAGGGVVAGVEVSTDDGATWHPATGATSWTYSYVQSGDGPVSLLVRAVDDSANIGTPARVDFGADCPCTVFGTQTPRQAAVDDDGAVELGLRFTPQIDGFAAGVRFYRGEGNTGQHVGTLWTADHQRLSTVQFADDAALGWQTARFASAVPLTAGQTYVVSYAAPAGHYASQPDAFWSRGLHAPPLAVAGGFGAEPAGVYAAPGSFPSASWGSSHYFVDVIFVTVDDSPLTVVGQQPLAGSSSVSRSTQIAAILSKPIDPASAQLTVAGPDGAAIAGGVSYDAASRRIVFAPTEPLAPAAAYTATVSAQDPQGRPIEGSATWTFTTAAEDRPEGVCPCSLFADSTEPMLLEVPETAALTLGVRFAPSSAGTVTAIRFYKGPGNTGEHRGELWTAAGSRIADVTFPAETTQGWQTAVFDQPVRLDAGAEYIAAYATTVGNYAYSIGSFDDPLVRGPLTAPANAGAYSYVGGFPGERSPGDYLVDVVFTPDAAVPALVEATPGSGAVGVSVSTPVEARFDRPLPAEATLTLSSAAGPVAGTAALTEGGLVLAFTPAAALEPRTVYTATVSGSGGGDVQWSFETADADGCPCTLFGGETPVTGSAADGARVELGMQFTPSEAGVITAIRFYRGPGNPGPHSGTLWSASGDPLATVTFPESGVGWQTAPLSEPYAVQAGTAYVVSYLAPSGGYAAQADRFAAGPITAGPLTASAQNGRYAYGGGFPQDTWRATNYYVDVVFERG</sequence>
<feature type="domain" description="N,N-dimethylformamidase beta subunit-like C-terminal" evidence="6">
    <location>
        <begin position="96"/>
        <end position="492"/>
    </location>
</feature>